<dbReference type="Gene3D" id="3.40.50.720">
    <property type="entry name" value="NAD(P)-binding Rossmann-like Domain"/>
    <property type="match status" value="1"/>
</dbReference>
<proteinExistence type="predicted"/>
<dbReference type="InterPro" id="IPR016040">
    <property type="entry name" value="NAD(P)-bd_dom"/>
</dbReference>
<feature type="compositionally biased region" description="Basic and acidic residues" evidence="1">
    <location>
        <begin position="1"/>
        <end position="10"/>
    </location>
</feature>
<evidence type="ECO:0000313" key="4">
    <source>
        <dbReference type="Proteomes" id="UP001592581"/>
    </source>
</evidence>
<keyword evidence="4" id="KW-1185">Reference proteome</keyword>
<dbReference type="PANTHER" id="PTHR12126">
    <property type="entry name" value="NADH-UBIQUINONE OXIDOREDUCTASE 39 KDA SUBUNIT-RELATED"/>
    <property type="match status" value="1"/>
</dbReference>
<protein>
    <submittedName>
        <fullName evidence="3">NAD(P)H-binding protein</fullName>
    </submittedName>
</protein>
<reference evidence="3 4" key="1">
    <citation type="submission" date="2024-06" db="EMBL/GenBank/DDBJ databases">
        <authorList>
            <person name="Lee S.D."/>
        </authorList>
    </citation>
    <scope>NUCLEOTIDE SEQUENCE [LARGE SCALE GENOMIC DNA]</scope>
    <source>
        <strain evidence="3 4">N1-10</strain>
    </source>
</reference>
<dbReference type="Proteomes" id="UP001592581">
    <property type="component" value="Unassembled WGS sequence"/>
</dbReference>
<name>A0ABV6XEY4_9ACTN</name>
<organism evidence="3 4">
    <name type="scientific">Streptacidiphilus jeojiensis</name>
    <dbReference type="NCBI Taxonomy" id="3229225"/>
    <lineage>
        <taxon>Bacteria</taxon>
        <taxon>Bacillati</taxon>
        <taxon>Actinomycetota</taxon>
        <taxon>Actinomycetes</taxon>
        <taxon>Kitasatosporales</taxon>
        <taxon>Streptomycetaceae</taxon>
        <taxon>Streptacidiphilus</taxon>
    </lineage>
</organism>
<dbReference type="RefSeq" id="WP_380561698.1">
    <property type="nucleotide sequence ID" value="NZ_JBEUKS010000001.1"/>
</dbReference>
<sequence>MTYNREHHGNDGGTNAKEGPGMRVAVAGGTGLVGRYVVDELAAAGQEAVVLSRARGVDLVTGTGLDAAMAGVSAVIDVSNTTTISGRKAVAFFDRAGRNLLDAGVRAGVAHHVALSIVGIDRVGLGYYLGKLRQEELVGNGRTPWTVLRATQFHEFAGQTLDRAPKPLALVPRMRTQPVAVAEVARHLVRLTLAEPQGMAPELAGPRVEQLVDMVRSLLRSRNQSRLLLPVKMPGATGAAMTADGLLPLGPGPRGSQTFDAWLAGQPVQGG</sequence>
<comment type="caution">
    <text evidence="3">The sequence shown here is derived from an EMBL/GenBank/DDBJ whole genome shotgun (WGS) entry which is preliminary data.</text>
</comment>
<dbReference type="EMBL" id="JBEUKS010000001">
    <property type="protein sequence ID" value="MFC1436812.1"/>
    <property type="molecule type" value="Genomic_DNA"/>
</dbReference>
<dbReference type="SUPFAM" id="SSF51735">
    <property type="entry name" value="NAD(P)-binding Rossmann-fold domains"/>
    <property type="match status" value="1"/>
</dbReference>
<feature type="region of interest" description="Disordered" evidence="1">
    <location>
        <begin position="1"/>
        <end position="21"/>
    </location>
</feature>
<evidence type="ECO:0000313" key="3">
    <source>
        <dbReference type="EMBL" id="MFC1436812.1"/>
    </source>
</evidence>
<dbReference type="InterPro" id="IPR051207">
    <property type="entry name" value="ComplexI_NDUFA9_subunit"/>
</dbReference>
<feature type="domain" description="NAD(P)-binding" evidence="2">
    <location>
        <begin position="28"/>
        <end position="189"/>
    </location>
</feature>
<dbReference type="InterPro" id="IPR036291">
    <property type="entry name" value="NAD(P)-bd_dom_sf"/>
</dbReference>
<dbReference type="PANTHER" id="PTHR12126:SF11">
    <property type="entry name" value="NADH DEHYDROGENASE [UBIQUINONE] 1 ALPHA SUBCOMPLEX SUBUNIT 9, MITOCHONDRIAL"/>
    <property type="match status" value="1"/>
</dbReference>
<evidence type="ECO:0000256" key="1">
    <source>
        <dbReference type="SAM" id="MobiDB-lite"/>
    </source>
</evidence>
<accession>A0ABV6XEY4</accession>
<dbReference type="Pfam" id="PF13460">
    <property type="entry name" value="NAD_binding_10"/>
    <property type="match status" value="1"/>
</dbReference>
<gene>
    <name evidence="3" type="ORF">ABUW04_00950</name>
</gene>
<evidence type="ECO:0000259" key="2">
    <source>
        <dbReference type="Pfam" id="PF13460"/>
    </source>
</evidence>